<evidence type="ECO:0008006" key="4">
    <source>
        <dbReference type="Google" id="ProtNLM"/>
    </source>
</evidence>
<dbReference type="EMBL" id="BTGU01000865">
    <property type="protein sequence ID" value="GMN69513.1"/>
    <property type="molecule type" value="Genomic_DNA"/>
</dbReference>
<organism evidence="2 3">
    <name type="scientific">Ficus carica</name>
    <name type="common">Common fig</name>
    <dbReference type="NCBI Taxonomy" id="3494"/>
    <lineage>
        <taxon>Eukaryota</taxon>
        <taxon>Viridiplantae</taxon>
        <taxon>Streptophyta</taxon>
        <taxon>Embryophyta</taxon>
        <taxon>Tracheophyta</taxon>
        <taxon>Spermatophyta</taxon>
        <taxon>Magnoliopsida</taxon>
        <taxon>eudicotyledons</taxon>
        <taxon>Gunneridae</taxon>
        <taxon>Pentapetalae</taxon>
        <taxon>rosids</taxon>
        <taxon>fabids</taxon>
        <taxon>Rosales</taxon>
        <taxon>Moraceae</taxon>
        <taxon>Ficeae</taxon>
        <taxon>Ficus</taxon>
    </lineage>
</organism>
<keyword evidence="1" id="KW-0732">Signal</keyword>
<accession>A0AA88JA18</accession>
<sequence>MTSRVLLFVLVIGALICKNSKGRKFGTEKGSFEKEKSLFRRPGFGGGGGGGFGGGGGLGGAGFRGGAGGGGGGSVAVVALDLVLVMEGMVEELEVGVDSLEEKRSYISASISKGK</sequence>
<dbReference type="Proteomes" id="UP001187192">
    <property type="component" value="Unassembled WGS sequence"/>
</dbReference>
<evidence type="ECO:0000313" key="2">
    <source>
        <dbReference type="EMBL" id="GMN69513.1"/>
    </source>
</evidence>
<protein>
    <recommendedName>
        <fullName evidence="4">Glycine-rich protein</fullName>
    </recommendedName>
</protein>
<reference evidence="2" key="1">
    <citation type="submission" date="2023-07" db="EMBL/GenBank/DDBJ databases">
        <title>draft genome sequence of fig (Ficus carica).</title>
        <authorList>
            <person name="Takahashi T."/>
            <person name="Nishimura K."/>
        </authorList>
    </citation>
    <scope>NUCLEOTIDE SEQUENCE</scope>
</reference>
<name>A0AA88JA18_FICCA</name>
<evidence type="ECO:0000313" key="3">
    <source>
        <dbReference type="Proteomes" id="UP001187192"/>
    </source>
</evidence>
<proteinExistence type="predicted"/>
<dbReference type="AlphaFoldDB" id="A0AA88JA18"/>
<feature type="signal peptide" evidence="1">
    <location>
        <begin position="1"/>
        <end position="22"/>
    </location>
</feature>
<comment type="caution">
    <text evidence="2">The sequence shown here is derived from an EMBL/GenBank/DDBJ whole genome shotgun (WGS) entry which is preliminary data.</text>
</comment>
<feature type="chain" id="PRO_5041650748" description="Glycine-rich protein" evidence="1">
    <location>
        <begin position="23"/>
        <end position="115"/>
    </location>
</feature>
<keyword evidence="3" id="KW-1185">Reference proteome</keyword>
<evidence type="ECO:0000256" key="1">
    <source>
        <dbReference type="SAM" id="SignalP"/>
    </source>
</evidence>
<gene>
    <name evidence="2" type="ORF">TIFTF001_038566</name>
</gene>